<feature type="transmembrane region" description="Helical" evidence="1">
    <location>
        <begin position="298"/>
        <end position="318"/>
    </location>
</feature>
<feature type="transmembrane region" description="Helical" evidence="1">
    <location>
        <begin position="384"/>
        <end position="403"/>
    </location>
</feature>
<dbReference type="InterPro" id="IPR029787">
    <property type="entry name" value="Nucleotide_cyclase"/>
</dbReference>
<dbReference type="Gene3D" id="2.60.40.2380">
    <property type="match status" value="1"/>
</dbReference>
<dbReference type="SMART" id="SM00267">
    <property type="entry name" value="GGDEF"/>
    <property type="match status" value="1"/>
</dbReference>
<dbReference type="Pfam" id="PF07696">
    <property type="entry name" value="7TMR-DISMED2"/>
    <property type="match status" value="1"/>
</dbReference>
<sequence length="584" mass="62810">MGAQQPTRFESDSPGAAVAFRSIIVFLIGVVSALGMVPEALAQSSMPVVALSEATRELNLAAALSLHALPASAAINPDQLWGATAVKPPGPQAQEAIEVEPDMSVIGRATLSAGRSKSIFFVQVPTSRVDHVQLWTRPSGGAWSSAEAGDTVPLAKWPFYGQFPAFGIAVDDRDIDVIIVLRNNGTIRVPVLLKTEKDFQEGRLRQANLTGFVTGMGLMTCVVCLLSAASLRVRPGWLLLLFSVWVMLTVVCANGYAPIWLLPDWPELTDKSKAFCVIVLAGLTVWTVGELLDRLEATQLLQLAGPVTAALALTYATVQATLLPGNWRGVGVIAASGVAAALALGMCIASYRNGARYAVWMTASVITIVCAAVLGWLRLPLYAGLDWSAATSALMLFAAALLMRHTQFLRARYGRDVMSRAAIRADRDPLTAMLSYAGLEQSYSQALLSEAAGQGHPAVMLFLLPGLDRTGAEYGHVLTERALVRFAATLQERLGQEWMIGRLSKTRFGAISVRPREKEELVELATLILSRSSRQSELPAALTDFDLRIVFRLRGLEGNTFADVWRQLDEVASGLAGGRRIAMA</sequence>
<dbReference type="Pfam" id="PF00990">
    <property type="entry name" value="GGDEF"/>
    <property type="match status" value="1"/>
</dbReference>
<keyword evidence="1" id="KW-1133">Transmembrane helix</keyword>
<dbReference type="Gene3D" id="3.30.70.270">
    <property type="match status" value="1"/>
</dbReference>
<evidence type="ECO:0000256" key="1">
    <source>
        <dbReference type="SAM" id="Phobius"/>
    </source>
</evidence>
<feature type="transmembrane region" description="Helical" evidence="1">
    <location>
        <begin position="330"/>
        <end position="351"/>
    </location>
</feature>
<dbReference type="InterPro" id="IPR011623">
    <property type="entry name" value="7TMR_DISM_rcpt_extracell_dom1"/>
</dbReference>
<feature type="transmembrane region" description="Helical" evidence="1">
    <location>
        <begin position="18"/>
        <end position="37"/>
    </location>
</feature>
<feature type="transmembrane region" description="Helical" evidence="1">
    <location>
        <begin position="357"/>
        <end position="377"/>
    </location>
</feature>
<dbReference type="InterPro" id="IPR011622">
    <property type="entry name" value="7TMR_DISM_rcpt_extracell_dom2"/>
</dbReference>
<dbReference type="Proteomes" id="UP000487350">
    <property type="component" value="Unassembled WGS sequence"/>
</dbReference>
<dbReference type="EMBL" id="WJBU01000008">
    <property type="protein sequence ID" value="MRD47409.1"/>
    <property type="molecule type" value="Genomic_DNA"/>
</dbReference>
<dbReference type="SUPFAM" id="SSF55073">
    <property type="entry name" value="Nucleotide cyclase"/>
    <property type="match status" value="1"/>
</dbReference>
<evidence type="ECO:0000313" key="3">
    <source>
        <dbReference type="EMBL" id="MRD47409.1"/>
    </source>
</evidence>
<feature type="transmembrane region" description="Helical" evidence="1">
    <location>
        <begin position="274"/>
        <end position="292"/>
    </location>
</feature>
<feature type="domain" description="GGDEF" evidence="2">
    <location>
        <begin position="414"/>
        <end position="584"/>
    </location>
</feature>
<feature type="transmembrane region" description="Helical" evidence="1">
    <location>
        <begin position="209"/>
        <end position="231"/>
    </location>
</feature>
<proteinExistence type="predicted"/>
<dbReference type="Pfam" id="PF07695">
    <property type="entry name" value="7TMR-DISM_7TM"/>
    <property type="match status" value="1"/>
</dbReference>
<accession>A0A844B6X2</accession>
<protein>
    <submittedName>
        <fullName evidence="3">Diguanylate cyclase</fullName>
    </submittedName>
</protein>
<dbReference type="AlphaFoldDB" id="A0A844B6X2"/>
<evidence type="ECO:0000313" key="4">
    <source>
        <dbReference type="Proteomes" id="UP000487350"/>
    </source>
</evidence>
<dbReference type="InterPro" id="IPR000160">
    <property type="entry name" value="GGDEF_dom"/>
</dbReference>
<keyword evidence="4" id="KW-1185">Reference proteome</keyword>
<keyword evidence="1" id="KW-0472">Membrane</keyword>
<gene>
    <name evidence="3" type="ORF">GHT07_08980</name>
</gene>
<dbReference type="InterPro" id="IPR043128">
    <property type="entry name" value="Rev_trsase/Diguanyl_cyclase"/>
</dbReference>
<evidence type="ECO:0000259" key="2">
    <source>
        <dbReference type="SMART" id="SM00267"/>
    </source>
</evidence>
<comment type="caution">
    <text evidence="3">The sequence shown here is derived from an EMBL/GenBank/DDBJ whole genome shotgun (WGS) entry which is preliminary data.</text>
</comment>
<name>A0A844B6X2_9BURK</name>
<feature type="transmembrane region" description="Helical" evidence="1">
    <location>
        <begin position="237"/>
        <end position="262"/>
    </location>
</feature>
<organism evidence="3 4">
    <name type="scientific">Caenimonas koreensis DSM 17982</name>
    <dbReference type="NCBI Taxonomy" id="1121255"/>
    <lineage>
        <taxon>Bacteria</taxon>
        <taxon>Pseudomonadati</taxon>
        <taxon>Pseudomonadota</taxon>
        <taxon>Betaproteobacteria</taxon>
        <taxon>Burkholderiales</taxon>
        <taxon>Comamonadaceae</taxon>
        <taxon>Caenimonas</taxon>
    </lineage>
</organism>
<reference evidence="3 4" key="1">
    <citation type="submission" date="2019-11" db="EMBL/GenBank/DDBJ databases">
        <title>Caenimonas koreensis gen. nov., sp. nov., isolated from activated sludge.</title>
        <authorList>
            <person name="Seung H.R."/>
        </authorList>
    </citation>
    <scope>NUCLEOTIDE SEQUENCE [LARGE SCALE GENOMIC DNA]</scope>
    <source>
        <strain evidence="3 4">EMB320</strain>
    </source>
</reference>
<dbReference type="OrthoDB" id="8898975at2"/>
<keyword evidence="1" id="KW-0812">Transmembrane</keyword>